<dbReference type="Proteomes" id="UP000309561">
    <property type="component" value="Unassembled WGS sequence"/>
</dbReference>
<dbReference type="SMART" id="SM00267">
    <property type="entry name" value="GGDEF"/>
    <property type="match status" value="1"/>
</dbReference>
<feature type="transmembrane region" description="Helical" evidence="3">
    <location>
        <begin position="13"/>
        <end position="35"/>
    </location>
</feature>
<dbReference type="PROSITE" id="PS50887">
    <property type="entry name" value="GGDEF"/>
    <property type="match status" value="1"/>
</dbReference>
<dbReference type="SUPFAM" id="SSF55073">
    <property type="entry name" value="Nucleotide cyclase"/>
    <property type="match status" value="1"/>
</dbReference>
<proteinExistence type="predicted"/>
<evidence type="ECO:0000256" key="1">
    <source>
        <dbReference type="ARBA" id="ARBA00012528"/>
    </source>
</evidence>
<dbReference type="InterPro" id="IPR000160">
    <property type="entry name" value="GGDEF_dom"/>
</dbReference>
<dbReference type="Gene3D" id="3.30.70.270">
    <property type="match status" value="1"/>
</dbReference>
<evidence type="ECO:0000256" key="3">
    <source>
        <dbReference type="SAM" id="Phobius"/>
    </source>
</evidence>
<evidence type="ECO:0000313" key="6">
    <source>
        <dbReference type="Proteomes" id="UP000309561"/>
    </source>
</evidence>
<reference evidence="5 6" key="1">
    <citation type="submission" date="2019-04" db="EMBL/GenBank/DDBJ databases">
        <title>Sulfurimonas crateris sp. nov. a facultative anaerobic sulfur-oxidizing chemolithautotrophic bacterium isolated from a terrestrial mud vulcano.</title>
        <authorList>
            <person name="Ratnikova N.M."/>
            <person name="Slobodkin A.I."/>
            <person name="Merkel A.Y."/>
            <person name="Novikov A."/>
            <person name="Bonch-Osmolovskaya E.A."/>
            <person name="Slobodkina G.B."/>
        </authorList>
    </citation>
    <scope>NUCLEOTIDE SEQUENCE [LARGE SCALE GENOMIC DNA]</scope>
    <source>
        <strain evidence="5 6">SN118</strain>
    </source>
</reference>
<comment type="caution">
    <text evidence="5">The sequence shown here is derived from an EMBL/GenBank/DDBJ whole genome shotgun (WGS) entry which is preliminary data.</text>
</comment>
<feature type="domain" description="GGDEF" evidence="4">
    <location>
        <begin position="267"/>
        <end position="404"/>
    </location>
</feature>
<sequence>MNFIETLKLRSKLLFIFIIITVGLVFVGVMGTLNLKSMKKNLDSLYFGSLMPVTELSRIIQTYHGALASTLYKAKNSQISHAEVKSRIKAAVEDIEREWKNYELHFKRDYELGYVEYAASEIKSVNAYFISAVDLIEDRSDMTNISLASIEKKISHIHQVINKLITYEVDVAKHERKNFLSLYETILIKVGTILVMVIFGVMVISFYVFKSIQSDQTALEIATKKLKIANKKLENASYTDSLTGLHNRRYFNLVYDREIKRAKRNNSTITFMMLDIDYFKQYNDTYGHIEGDFALKSVAKVFKDLLKRPSDFVFRLGGEEFGILLTEVNEENSAIIARNICDALKAREIKHEGSKINEFLTVSIGVACCVADEALDDEVLISKADEMLYRTKDSGRDGYSITTNISVTTPHTTEQSSA</sequence>
<dbReference type="GO" id="GO:0052621">
    <property type="term" value="F:diguanylate cyclase activity"/>
    <property type="evidence" value="ECO:0007669"/>
    <property type="project" value="UniProtKB-EC"/>
</dbReference>
<comment type="catalytic activity">
    <reaction evidence="2">
        <text>2 GTP = 3',3'-c-di-GMP + 2 diphosphate</text>
        <dbReference type="Rhea" id="RHEA:24898"/>
        <dbReference type="ChEBI" id="CHEBI:33019"/>
        <dbReference type="ChEBI" id="CHEBI:37565"/>
        <dbReference type="ChEBI" id="CHEBI:58805"/>
        <dbReference type="EC" id="2.7.7.65"/>
    </reaction>
</comment>
<dbReference type="EC" id="2.7.7.65" evidence="1"/>
<dbReference type="PANTHER" id="PTHR45138">
    <property type="entry name" value="REGULATORY COMPONENTS OF SENSORY TRANSDUCTION SYSTEM"/>
    <property type="match status" value="1"/>
</dbReference>
<name>A0A4V5TLT2_9BACT</name>
<dbReference type="Pfam" id="PF00990">
    <property type="entry name" value="GGDEF"/>
    <property type="match status" value="1"/>
</dbReference>
<dbReference type="InterPro" id="IPR029787">
    <property type="entry name" value="Nucleotide_cyclase"/>
</dbReference>
<dbReference type="GO" id="GO:0043709">
    <property type="term" value="P:cell adhesion involved in single-species biofilm formation"/>
    <property type="evidence" value="ECO:0007669"/>
    <property type="project" value="TreeGrafter"/>
</dbReference>
<keyword evidence="6" id="KW-1185">Reference proteome</keyword>
<dbReference type="PANTHER" id="PTHR45138:SF9">
    <property type="entry name" value="DIGUANYLATE CYCLASE DGCM-RELATED"/>
    <property type="match status" value="1"/>
</dbReference>
<dbReference type="EMBL" id="SZPX01000006">
    <property type="protein sequence ID" value="TKI68953.1"/>
    <property type="molecule type" value="Genomic_DNA"/>
</dbReference>
<dbReference type="CDD" id="cd01949">
    <property type="entry name" value="GGDEF"/>
    <property type="match status" value="1"/>
</dbReference>
<protein>
    <recommendedName>
        <fullName evidence="1">diguanylate cyclase</fullName>
        <ecNumber evidence="1">2.7.7.65</ecNumber>
    </recommendedName>
</protein>
<keyword evidence="3" id="KW-0812">Transmembrane</keyword>
<dbReference type="InterPro" id="IPR050469">
    <property type="entry name" value="Diguanylate_Cyclase"/>
</dbReference>
<evidence type="ECO:0000256" key="2">
    <source>
        <dbReference type="ARBA" id="ARBA00034247"/>
    </source>
</evidence>
<accession>A0A4V5TLT2</accession>
<keyword evidence="3" id="KW-1133">Transmembrane helix</keyword>
<organism evidence="5 6">
    <name type="scientific">Sulfurimonas crateris</name>
    <dbReference type="NCBI Taxonomy" id="2574727"/>
    <lineage>
        <taxon>Bacteria</taxon>
        <taxon>Pseudomonadati</taxon>
        <taxon>Campylobacterota</taxon>
        <taxon>Epsilonproteobacteria</taxon>
        <taxon>Campylobacterales</taxon>
        <taxon>Sulfurimonadaceae</taxon>
        <taxon>Sulfurimonas</taxon>
    </lineage>
</organism>
<evidence type="ECO:0000313" key="5">
    <source>
        <dbReference type="EMBL" id="TKI68953.1"/>
    </source>
</evidence>
<dbReference type="FunFam" id="3.30.70.270:FF:000001">
    <property type="entry name" value="Diguanylate cyclase domain protein"/>
    <property type="match status" value="1"/>
</dbReference>
<dbReference type="RefSeq" id="WP_137014201.1">
    <property type="nucleotide sequence ID" value="NZ_SZPX01000006.1"/>
</dbReference>
<dbReference type="Pfam" id="PF12729">
    <property type="entry name" value="4HB_MCP_1"/>
    <property type="match status" value="1"/>
</dbReference>
<dbReference type="InterPro" id="IPR024478">
    <property type="entry name" value="HlyB_4HB_MCP"/>
</dbReference>
<dbReference type="GO" id="GO:0005886">
    <property type="term" value="C:plasma membrane"/>
    <property type="evidence" value="ECO:0007669"/>
    <property type="project" value="TreeGrafter"/>
</dbReference>
<feature type="transmembrane region" description="Helical" evidence="3">
    <location>
        <begin position="186"/>
        <end position="209"/>
    </location>
</feature>
<dbReference type="InterPro" id="IPR043128">
    <property type="entry name" value="Rev_trsase/Diguanyl_cyclase"/>
</dbReference>
<evidence type="ECO:0000259" key="4">
    <source>
        <dbReference type="PROSITE" id="PS50887"/>
    </source>
</evidence>
<gene>
    <name evidence="5" type="ORF">FCU45_08300</name>
</gene>
<dbReference type="GO" id="GO:1902201">
    <property type="term" value="P:negative regulation of bacterial-type flagellum-dependent cell motility"/>
    <property type="evidence" value="ECO:0007669"/>
    <property type="project" value="TreeGrafter"/>
</dbReference>
<keyword evidence="3" id="KW-0472">Membrane</keyword>
<dbReference type="AlphaFoldDB" id="A0A4V5TLT2"/>
<dbReference type="NCBIfam" id="TIGR00254">
    <property type="entry name" value="GGDEF"/>
    <property type="match status" value="1"/>
</dbReference>
<dbReference type="OrthoDB" id="9778432at2"/>